<gene>
    <name evidence="4" type="ORF">PENTCL1PPCAC_7334</name>
</gene>
<evidence type="ECO:0000256" key="1">
    <source>
        <dbReference type="ARBA" id="ARBA00022900"/>
    </source>
</evidence>
<protein>
    <recommendedName>
        <fullName evidence="3">TIL domain-containing protein</fullName>
    </recommendedName>
</protein>
<evidence type="ECO:0000256" key="2">
    <source>
        <dbReference type="SAM" id="SignalP"/>
    </source>
</evidence>
<dbReference type="Gene3D" id="2.10.25.10">
    <property type="entry name" value="Laminin"/>
    <property type="match status" value="1"/>
</dbReference>
<sequence>RMRLSLSLLAVISLSLSFTLIDAKKRLRARFISPVRDESSPELCLHTEYHVRCGPERHCERSCDNLFSPPRCGEHDATDPKCFFPRCLCKAGFVRDKRGKCVKPKRCRVSFEEQFLRTDPDGIQLRSPAHKYRLRHVRHGDEQKKKENDGYFW</sequence>
<feature type="chain" id="PRO_5043910405" description="TIL domain-containing protein" evidence="2">
    <location>
        <begin position="24"/>
        <end position="153"/>
    </location>
</feature>
<keyword evidence="2" id="KW-0732">Signal</keyword>
<feature type="non-terminal residue" evidence="4">
    <location>
        <position position="1"/>
    </location>
</feature>
<dbReference type="GO" id="GO:0004867">
    <property type="term" value="F:serine-type endopeptidase inhibitor activity"/>
    <property type="evidence" value="ECO:0007669"/>
    <property type="project" value="UniProtKB-KW"/>
</dbReference>
<name>A0AAV5SQJ4_9BILA</name>
<dbReference type="EMBL" id="BTSX01000002">
    <property type="protein sequence ID" value="GMS85159.1"/>
    <property type="molecule type" value="Genomic_DNA"/>
</dbReference>
<dbReference type="Proteomes" id="UP001432027">
    <property type="component" value="Unassembled WGS sequence"/>
</dbReference>
<organism evidence="4 5">
    <name type="scientific">Pristionchus entomophagus</name>
    <dbReference type="NCBI Taxonomy" id="358040"/>
    <lineage>
        <taxon>Eukaryota</taxon>
        <taxon>Metazoa</taxon>
        <taxon>Ecdysozoa</taxon>
        <taxon>Nematoda</taxon>
        <taxon>Chromadorea</taxon>
        <taxon>Rhabditida</taxon>
        <taxon>Rhabditina</taxon>
        <taxon>Diplogasteromorpha</taxon>
        <taxon>Diplogasteroidea</taxon>
        <taxon>Neodiplogasteridae</taxon>
        <taxon>Pristionchus</taxon>
    </lineage>
</organism>
<keyword evidence="1" id="KW-0646">Protease inhibitor</keyword>
<evidence type="ECO:0000313" key="4">
    <source>
        <dbReference type="EMBL" id="GMS85159.1"/>
    </source>
</evidence>
<dbReference type="AlphaFoldDB" id="A0AAV5SQJ4"/>
<dbReference type="InterPro" id="IPR002919">
    <property type="entry name" value="TIL_dom"/>
</dbReference>
<keyword evidence="1" id="KW-0722">Serine protease inhibitor</keyword>
<proteinExistence type="predicted"/>
<feature type="signal peptide" evidence="2">
    <location>
        <begin position="1"/>
        <end position="23"/>
    </location>
</feature>
<evidence type="ECO:0000313" key="5">
    <source>
        <dbReference type="Proteomes" id="UP001432027"/>
    </source>
</evidence>
<accession>A0AAV5SQJ4</accession>
<reference evidence="4" key="1">
    <citation type="submission" date="2023-10" db="EMBL/GenBank/DDBJ databases">
        <title>Genome assembly of Pristionchus species.</title>
        <authorList>
            <person name="Yoshida K."/>
            <person name="Sommer R.J."/>
        </authorList>
    </citation>
    <scope>NUCLEOTIDE SEQUENCE</scope>
    <source>
        <strain evidence="4">RS0144</strain>
    </source>
</reference>
<dbReference type="Pfam" id="PF01826">
    <property type="entry name" value="TIL"/>
    <property type="match status" value="1"/>
</dbReference>
<dbReference type="InterPro" id="IPR036084">
    <property type="entry name" value="Ser_inhib-like_sf"/>
</dbReference>
<dbReference type="CDD" id="cd19941">
    <property type="entry name" value="TIL"/>
    <property type="match status" value="1"/>
</dbReference>
<dbReference type="SUPFAM" id="SSF57567">
    <property type="entry name" value="Serine protease inhibitors"/>
    <property type="match status" value="1"/>
</dbReference>
<feature type="domain" description="TIL" evidence="3">
    <location>
        <begin position="44"/>
        <end position="107"/>
    </location>
</feature>
<keyword evidence="5" id="KW-1185">Reference proteome</keyword>
<evidence type="ECO:0000259" key="3">
    <source>
        <dbReference type="Pfam" id="PF01826"/>
    </source>
</evidence>
<comment type="caution">
    <text evidence="4">The sequence shown here is derived from an EMBL/GenBank/DDBJ whole genome shotgun (WGS) entry which is preliminary data.</text>
</comment>